<organism evidence="2">
    <name type="scientific">uncultured Thiotrichaceae bacterium</name>
    <dbReference type="NCBI Taxonomy" id="298394"/>
    <lineage>
        <taxon>Bacteria</taxon>
        <taxon>Pseudomonadati</taxon>
        <taxon>Pseudomonadota</taxon>
        <taxon>Gammaproteobacteria</taxon>
        <taxon>Thiotrichales</taxon>
        <taxon>Thiotrichaceae</taxon>
        <taxon>environmental samples</taxon>
    </lineage>
</organism>
<dbReference type="PANTHER" id="PTHR42743:SF11">
    <property type="entry name" value="AMINODEOXYCHORISMATE LYASE"/>
    <property type="match status" value="1"/>
</dbReference>
<dbReference type="SUPFAM" id="SSF52540">
    <property type="entry name" value="P-loop containing nucleoside triphosphate hydrolases"/>
    <property type="match status" value="1"/>
</dbReference>
<dbReference type="PANTHER" id="PTHR42743">
    <property type="entry name" value="AMINO-ACID AMINOTRANSFERASE"/>
    <property type="match status" value="1"/>
</dbReference>
<dbReference type="AlphaFoldDB" id="A0A6S6UIU7"/>
<name>A0A6S6UIU7_9GAMM</name>
<keyword evidence="2" id="KW-0032">Aminotransferase</keyword>
<reference evidence="2" key="1">
    <citation type="submission" date="2020-01" db="EMBL/GenBank/DDBJ databases">
        <authorList>
            <person name="Meier V. D."/>
            <person name="Meier V D."/>
        </authorList>
    </citation>
    <scope>NUCLEOTIDE SEQUENCE</scope>
    <source>
        <strain evidence="2">HLG_WM_MAG_09</strain>
    </source>
</reference>
<sequence length="239" mass="27853">MKSILAMWSGPRNLSTAMMRAWENRSDTQVWDEPLYGAYLRQTGIQHPMGEAIIAQNESDPAIVMQQCATPNADSFSYQKHMTHHVLPDYSLDWLAGIHHCFLLRDPREVLLSYAQKREQPTLDDIGLPQQLRLFREVTDQLGHMPMVIDAKDFLRKPKRYLEVLCEYSGIPFSSAMLSWPAGRRESDGVWAEHWYDSVWKSTGFGAWKAREGELDHKLLDIYREGDEIYQELYQYRLV</sequence>
<evidence type="ECO:0000313" key="2">
    <source>
        <dbReference type="EMBL" id="CAA6829447.1"/>
    </source>
</evidence>
<gene>
    <name evidence="2" type="ORF">HELGO_WM22529</name>
</gene>
<dbReference type="Pfam" id="PF19798">
    <property type="entry name" value="Sulfotransfer_5"/>
    <property type="match status" value="1"/>
</dbReference>
<dbReference type="EMBL" id="CACVAT010000527">
    <property type="protein sequence ID" value="CAA6829447.1"/>
    <property type="molecule type" value="Genomic_DNA"/>
</dbReference>
<dbReference type="InterPro" id="IPR050571">
    <property type="entry name" value="Class-IV_PLP-Dep_Aminotrnsfr"/>
</dbReference>
<accession>A0A6S6UIU7</accession>
<keyword evidence="2" id="KW-0808">Transferase</keyword>
<comment type="similarity">
    <text evidence="1">Belongs to the class-IV pyridoxal-phosphate-dependent aminotransferase family.</text>
</comment>
<evidence type="ECO:0000256" key="1">
    <source>
        <dbReference type="ARBA" id="ARBA00009320"/>
    </source>
</evidence>
<dbReference type="InterPro" id="IPR027417">
    <property type="entry name" value="P-loop_NTPase"/>
</dbReference>
<dbReference type="GO" id="GO:0008483">
    <property type="term" value="F:transaminase activity"/>
    <property type="evidence" value="ECO:0007669"/>
    <property type="project" value="UniProtKB-KW"/>
</dbReference>
<proteinExistence type="inferred from homology"/>
<dbReference type="GO" id="GO:0019752">
    <property type="term" value="P:carboxylic acid metabolic process"/>
    <property type="evidence" value="ECO:0007669"/>
    <property type="project" value="TreeGrafter"/>
</dbReference>
<protein>
    <submittedName>
        <fullName evidence="2">Branched-chain-amino-acid aminotransferase-like protein 2</fullName>
    </submittedName>
</protein>
<dbReference type="Gene3D" id="3.40.50.300">
    <property type="entry name" value="P-loop containing nucleotide triphosphate hydrolases"/>
    <property type="match status" value="1"/>
</dbReference>